<evidence type="ECO:0008006" key="4">
    <source>
        <dbReference type="Google" id="ProtNLM"/>
    </source>
</evidence>
<dbReference type="Proteomes" id="UP000070255">
    <property type="component" value="Unassembled WGS sequence"/>
</dbReference>
<gene>
    <name evidence="2" type="ORF">WS72_17050</name>
</gene>
<keyword evidence="3" id="KW-1185">Reference proteome</keyword>
<dbReference type="EMBL" id="LNJQ01000001">
    <property type="protein sequence ID" value="KWZ44385.1"/>
    <property type="molecule type" value="Genomic_DNA"/>
</dbReference>
<feature type="compositionally biased region" description="Polar residues" evidence="1">
    <location>
        <begin position="1"/>
        <end position="14"/>
    </location>
</feature>
<feature type="region of interest" description="Disordered" evidence="1">
    <location>
        <begin position="1"/>
        <end position="20"/>
    </location>
</feature>
<evidence type="ECO:0000313" key="2">
    <source>
        <dbReference type="EMBL" id="KWZ44385.1"/>
    </source>
</evidence>
<organism evidence="2 3">
    <name type="scientific">Burkholderia savannae</name>
    <dbReference type="NCBI Taxonomy" id="1637837"/>
    <lineage>
        <taxon>Bacteria</taxon>
        <taxon>Pseudomonadati</taxon>
        <taxon>Pseudomonadota</taxon>
        <taxon>Betaproteobacteria</taxon>
        <taxon>Burkholderiales</taxon>
        <taxon>Burkholderiaceae</taxon>
        <taxon>Burkholderia</taxon>
        <taxon>pseudomallei group</taxon>
    </lineage>
</organism>
<proteinExistence type="predicted"/>
<reference evidence="2 3" key="1">
    <citation type="submission" date="2015-11" db="EMBL/GenBank/DDBJ databases">
        <authorList>
            <person name="Sahl J."/>
            <person name="Wagner D."/>
            <person name="Keim P."/>
        </authorList>
    </citation>
    <scope>NUCLEOTIDE SEQUENCE [LARGE SCALE GENOMIC DNA]</scope>
    <source>
        <strain evidence="2 3">BDU18</strain>
    </source>
</reference>
<evidence type="ECO:0000256" key="1">
    <source>
        <dbReference type="SAM" id="MobiDB-lite"/>
    </source>
</evidence>
<evidence type="ECO:0000313" key="3">
    <source>
        <dbReference type="Proteomes" id="UP000070255"/>
    </source>
</evidence>
<accession>A0ABR5THJ1</accession>
<comment type="caution">
    <text evidence="2">The sequence shown here is derived from an EMBL/GenBank/DDBJ whole genome shotgun (WGS) entry which is preliminary data.</text>
</comment>
<protein>
    <recommendedName>
        <fullName evidence="4">Lipoprotein</fullName>
    </recommendedName>
</protein>
<name>A0ABR5THJ1_9BURK</name>
<sequence length="75" mass="7313">MSGCGRSSSSNQPKASCLSGSCADKTALSASSRRACAFDCASIRADRAAAHAARAAAGIPIVRQAVTGAIAAGSE</sequence>